<accession>A0A3N4RQ71</accession>
<feature type="compositionally biased region" description="Basic and acidic residues" evidence="1">
    <location>
        <begin position="57"/>
        <end position="76"/>
    </location>
</feature>
<dbReference type="RefSeq" id="WP_123817672.1">
    <property type="nucleotide sequence ID" value="NZ_RKQG01000001.1"/>
</dbReference>
<organism evidence="2 3">
    <name type="scientific">Kitasatospora cineracea</name>
    <dbReference type="NCBI Taxonomy" id="88074"/>
    <lineage>
        <taxon>Bacteria</taxon>
        <taxon>Bacillati</taxon>
        <taxon>Actinomycetota</taxon>
        <taxon>Actinomycetes</taxon>
        <taxon>Kitasatosporales</taxon>
        <taxon>Streptomycetaceae</taxon>
        <taxon>Kitasatospora</taxon>
    </lineage>
</organism>
<dbReference type="EMBL" id="RKQG01000001">
    <property type="protein sequence ID" value="RPE33219.1"/>
    <property type="molecule type" value="Genomic_DNA"/>
</dbReference>
<dbReference type="Proteomes" id="UP000266906">
    <property type="component" value="Unassembled WGS sequence"/>
</dbReference>
<feature type="region of interest" description="Disordered" evidence="1">
    <location>
        <begin position="1"/>
        <end position="88"/>
    </location>
</feature>
<evidence type="ECO:0000313" key="2">
    <source>
        <dbReference type="EMBL" id="RPE33219.1"/>
    </source>
</evidence>
<sequence>MAFFRSGGRDSREQAQERTDRHTDSARGDSASGDYNGSRRQRSQAIRAAQNLPTSMPERDQPHDAENPHNSDRTSGRGEPLGDGITRY</sequence>
<gene>
    <name evidence="2" type="ORF">EDD38_1498</name>
</gene>
<comment type="caution">
    <text evidence="2">The sequence shown here is derived from an EMBL/GenBank/DDBJ whole genome shotgun (WGS) entry which is preliminary data.</text>
</comment>
<proteinExistence type="predicted"/>
<dbReference type="AlphaFoldDB" id="A0A3N4RQ71"/>
<protein>
    <submittedName>
        <fullName evidence="2">Uncharacterized protein</fullName>
    </submittedName>
</protein>
<reference evidence="2 3" key="1">
    <citation type="submission" date="2018-11" db="EMBL/GenBank/DDBJ databases">
        <title>Sequencing the genomes of 1000 actinobacteria strains.</title>
        <authorList>
            <person name="Klenk H.-P."/>
        </authorList>
    </citation>
    <scope>NUCLEOTIDE SEQUENCE [LARGE SCALE GENOMIC DNA]</scope>
    <source>
        <strain evidence="2 3">DSM 44781</strain>
    </source>
</reference>
<feature type="compositionally biased region" description="Basic and acidic residues" evidence="1">
    <location>
        <begin position="7"/>
        <end position="27"/>
    </location>
</feature>
<evidence type="ECO:0000256" key="1">
    <source>
        <dbReference type="SAM" id="MobiDB-lite"/>
    </source>
</evidence>
<evidence type="ECO:0000313" key="3">
    <source>
        <dbReference type="Proteomes" id="UP000266906"/>
    </source>
</evidence>
<keyword evidence="3" id="KW-1185">Reference proteome</keyword>
<name>A0A3N4RQ71_9ACTN</name>